<name>A0ACB5R4K9_9BURK</name>
<keyword evidence="2" id="KW-1185">Reference proteome</keyword>
<evidence type="ECO:0000313" key="2">
    <source>
        <dbReference type="Proteomes" id="UP001055013"/>
    </source>
</evidence>
<comment type="caution">
    <text evidence="1">The sequence shown here is derived from an EMBL/GenBank/DDBJ whole genome shotgun (WGS) entry which is preliminary data.</text>
</comment>
<accession>A0ACB5R4K9</accession>
<dbReference type="Proteomes" id="UP001055013">
    <property type="component" value="Unassembled WGS sequence"/>
</dbReference>
<gene>
    <name evidence="1" type="ORF">CBA19CS22_34505</name>
</gene>
<proteinExistence type="predicted"/>
<evidence type="ECO:0000313" key="1">
    <source>
        <dbReference type="EMBL" id="GJH21765.1"/>
    </source>
</evidence>
<reference evidence="1" key="1">
    <citation type="submission" date="2021-09" db="EMBL/GenBank/DDBJ databases">
        <title>Isolation and characterization of 3-chlorobenzoate degrading bacteria from soils in Shizuoka.</title>
        <authorList>
            <person name="Ifat A."/>
            <person name="Ogawa N."/>
            <person name="Kimbara K."/>
            <person name="Moriuchi R."/>
            <person name="Dohra H."/>
            <person name="Shintani M."/>
        </authorList>
    </citation>
    <scope>NUCLEOTIDE SEQUENCE</scope>
    <source>
        <strain evidence="1">19CS2-2</strain>
    </source>
</reference>
<organism evidence="1 2">
    <name type="scientific">Caballeronia novacaledonica</name>
    <dbReference type="NCBI Taxonomy" id="1544861"/>
    <lineage>
        <taxon>Bacteria</taxon>
        <taxon>Pseudomonadati</taxon>
        <taxon>Pseudomonadota</taxon>
        <taxon>Betaproteobacteria</taxon>
        <taxon>Burkholderiales</taxon>
        <taxon>Burkholderiaceae</taxon>
        <taxon>Caballeronia</taxon>
    </lineage>
</organism>
<protein>
    <submittedName>
        <fullName evidence="1">Uncharacterized protein</fullName>
    </submittedName>
</protein>
<sequence>MPPTSNLASAEEHIRTRAYLLWEADGCTRGRDDHYWREAIAQLQAESIQPSLSTPVAPEIVVVEKAQKTLKAGKSVGKKAAKHTAEAAGNAKAKTSKKGGEKAGTKAADTVANTAAEAVDEPKTAEKKSKAAKK</sequence>
<dbReference type="EMBL" id="BPUR01000031">
    <property type="protein sequence ID" value="GJH21765.1"/>
    <property type="molecule type" value="Genomic_DNA"/>
</dbReference>